<dbReference type="GeneID" id="37027185"/>
<gene>
    <name evidence="3" type="ORF">BDZ90DRAFT_230155</name>
</gene>
<evidence type="ECO:0000313" key="3">
    <source>
        <dbReference type="EMBL" id="PWN31165.1"/>
    </source>
</evidence>
<feature type="transmembrane region" description="Helical" evidence="2">
    <location>
        <begin position="453"/>
        <end position="471"/>
    </location>
</feature>
<protein>
    <submittedName>
        <fullName evidence="3">Uncharacterized protein</fullName>
    </submittedName>
</protein>
<feature type="transmembrane region" description="Helical" evidence="2">
    <location>
        <begin position="284"/>
        <end position="302"/>
    </location>
</feature>
<dbReference type="AlphaFoldDB" id="A0A316V6T3"/>
<feature type="transmembrane region" description="Helical" evidence="2">
    <location>
        <begin position="334"/>
        <end position="354"/>
    </location>
</feature>
<dbReference type="Proteomes" id="UP000245884">
    <property type="component" value="Unassembled WGS sequence"/>
</dbReference>
<keyword evidence="2" id="KW-0812">Transmembrane</keyword>
<evidence type="ECO:0000256" key="1">
    <source>
        <dbReference type="SAM" id="MobiDB-lite"/>
    </source>
</evidence>
<dbReference type="OrthoDB" id="5541877at2759"/>
<keyword evidence="2" id="KW-1133">Transmembrane helix</keyword>
<feature type="compositionally biased region" description="Low complexity" evidence="1">
    <location>
        <begin position="112"/>
        <end position="126"/>
    </location>
</feature>
<name>A0A316V6T3_9BASI</name>
<dbReference type="InterPro" id="IPR039966">
    <property type="entry name" value="C553.12c"/>
</dbReference>
<feature type="transmembrane region" description="Helical" evidence="2">
    <location>
        <begin position="386"/>
        <end position="406"/>
    </location>
</feature>
<keyword evidence="4" id="KW-1185">Reference proteome</keyword>
<evidence type="ECO:0000313" key="4">
    <source>
        <dbReference type="Proteomes" id="UP000245884"/>
    </source>
</evidence>
<feature type="transmembrane region" description="Helical" evidence="2">
    <location>
        <begin position="186"/>
        <end position="203"/>
    </location>
</feature>
<dbReference type="EMBL" id="KZ819662">
    <property type="protein sequence ID" value="PWN31165.1"/>
    <property type="molecule type" value="Genomic_DNA"/>
</dbReference>
<feature type="region of interest" description="Disordered" evidence="1">
    <location>
        <begin position="69"/>
        <end position="136"/>
    </location>
</feature>
<dbReference type="RefSeq" id="XP_025365777.1">
    <property type="nucleotide sequence ID" value="XM_025505362.1"/>
</dbReference>
<evidence type="ECO:0000256" key="2">
    <source>
        <dbReference type="SAM" id="Phobius"/>
    </source>
</evidence>
<accession>A0A316V6T3</accession>
<dbReference type="PANTHER" id="PTHR40467:SF1">
    <property type="match status" value="1"/>
</dbReference>
<dbReference type="PANTHER" id="PTHR40467">
    <property type="match status" value="1"/>
</dbReference>
<feature type="transmembrane region" description="Helical" evidence="2">
    <location>
        <begin position="244"/>
        <end position="263"/>
    </location>
</feature>
<reference evidence="3 4" key="1">
    <citation type="journal article" date="2018" name="Mol. Biol. Evol.">
        <title>Broad Genomic Sampling Reveals a Smut Pathogenic Ancestry of the Fungal Clade Ustilaginomycotina.</title>
        <authorList>
            <person name="Kijpornyongpan T."/>
            <person name="Mondo S.J."/>
            <person name="Barry K."/>
            <person name="Sandor L."/>
            <person name="Lee J."/>
            <person name="Lipzen A."/>
            <person name="Pangilinan J."/>
            <person name="LaButti K."/>
            <person name="Hainaut M."/>
            <person name="Henrissat B."/>
            <person name="Grigoriev I.V."/>
            <person name="Spatafora J.W."/>
            <person name="Aime M.C."/>
        </authorList>
    </citation>
    <scope>NUCLEOTIDE SEQUENCE [LARGE SCALE GENOMIC DNA]</scope>
    <source>
        <strain evidence="3 4">MCA 5214</strain>
    </source>
</reference>
<feature type="transmembrane region" description="Helical" evidence="2">
    <location>
        <begin position="426"/>
        <end position="446"/>
    </location>
</feature>
<proteinExistence type="predicted"/>
<organism evidence="3 4">
    <name type="scientific">Jaminaea rosea</name>
    <dbReference type="NCBI Taxonomy" id="1569628"/>
    <lineage>
        <taxon>Eukaryota</taxon>
        <taxon>Fungi</taxon>
        <taxon>Dikarya</taxon>
        <taxon>Basidiomycota</taxon>
        <taxon>Ustilaginomycotina</taxon>
        <taxon>Exobasidiomycetes</taxon>
        <taxon>Microstromatales</taxon>
        <taxon>Microstromatales incertae sedis</taxon>
        <taxon>Jaminaea</taxon>
    </lineage>
</organism>
<keyword evidence="2" id="KW-0472">Membrane</keyword>
<sequence>MPRQTTTAKSPAPVASAWERYRGVGLDARLAAPSGRILSSGPSTPPHAASRVSNAMGGFFNFGGAAAAAGSDGKGKSKGKARLAGPKGSASSAALEATGWNQPSAPARRLESSPLLSSSSVAPLRRTGADPTAAAGMVPSTSRFSVRSIGGGAGRAKKRRWYMDLFRPTRDKVEDVLDSWWGRHGVLVLAPCVMVWIWCAVPFPKTHPDDPGVPWCEDTPEAPWCRPFALSPRSAASTTTDANFYFFLLFYYGLYLSVALVYITQLFSLYRLNWWPARLGAKTSYSIFWLLSIGAGFLLHRLRFDSLTAPGGSSDNDDDAQDDDDDIQWQRKTLWVTLAFASMAMPALVCLIGLRRSGRQTYRHSLTEAQKTFLERQLARRIPASYIRFLWFIATIGLSLVALLAGQGYASVYLSTLPHTGLDGTAYVTFWMTTVNLLAVISHWILEEKVRSRALLFANKYYYFLVYFIFYRNLFARLRSFDQFALVQLLSSFWVCIWYPLSMTSLSHRIVSWFNPPGRPGKSWEEYVESVGLAFYLRNLAQNVTMVAFLGWVSILHFGKNQALYPFFSFVEPTEQDDPPNRGTNDDPYNYRLTMLGSLAIWASELLTSWLARLLCRWTMGVDVTNLGLDEMRAFPDLLPTCVWTSVHVLMDMLLFLIKLNFR</sequence>